<reference evidence="4 5" key="1">
    <citation type="submission" date="2020-07" db="EMBL/GenBank/DDBJ databases">
        <authorList>
            <person name="Feng X."/>
        </authorList>
    </citation>
    <scope>NUCLEOTIDE SEQUENCE [LARGE SCALE GENOMIC DNA]</scope>
    <source>
        <strain evidence="4 5">JCM31066</strain>
    </source>
</reference>
<dbReference type="PANTHER" id="PTHR43751">
    <property type="entry name" value="SULFATASE"/>
    <property type="match status" value="1"/>
</dbReference>
<evidence type="ECO:0000259" key="3">
    <source>
        <dbReference type="Pfam" id="PF00884"/>
    </source>
</evidence>
<evidence type="ECO:0000313" key="4">
    <source>
        <dbReference type="EMBL" id="MBC2594967.1"/>
    </source>
</evidence>
<dbReference type="InterPro" id="IPR052701">
    <property type="entry name" value="GAG_Ulvan_Degrading_Sulfatases"/>
</dbReference>
<accession>A0A842HHE4</accession>
<evidence type="ECO:0000256" key="1">
    <source>
        <dbReference type="ARBA" id="ARBA00008779"/>
    </source>
</evidence>
<dbReference type="InterPro" id="IPR017850">
    <property type="entry name" value="Alkaline_phosphatase_core_sf"/>
</dbReference>
<dbReference type="AlphaFoldDB" id="A0A842HHE4"/>
<dbReference type="EMBL" id="JACHVB010000035">
    <property type="protein sequence ID" value="MBC2594967.1"/>
    <property type="molecule type" value="Genomic_DNA"/>
</dbReference>
<gene>
    <name evidence="4" type="ORF">H5P28_11935</name>
</gene>
<evidence type="ECO:0000256" key="2">
    <source>
        <dbReference type="ARBA" id="ARBA00022801"/>
    </source>
</evidence>
<dbReference type="Gene3D" id="3.30.1120.10">
    <property type="match status" value="1"/>
</dbReference>
<dbReference type="PROSITE" id="PS00149">
    <property type="entry name" value="SULFATASE_2"/>
    <property type="match status" value="1"/>
</dbReference>
<dbReference type="SUPFAM" id="SSF53649">
    <property type="entry name" value="Alkaline phosphatase-like"/>
    <property type="match status" value="1"/>
</dbReference>
<comment type="caution">
    <text evidence="4">The sequence shown here is derived from an EMBL/GenBank/DDBJ whole genome shotgun (WGS) entry which is preliminary data.</text>
</comment>
<proteinExistence type="inferred from homology"/>
<name>A0A842HHE4_9BACT</name>
<evidence type="ECO:0000313" key="5">
    <source>
        <dbReference type="Proteomes" id="UP000546464"/>
    </source>
</evidence>
<dbReference type="Pfam" id="PF00884">
    <property type="entry name" value="Sulfatase"/>
    <property type="match status" value="1"/>
</dbReference>
<protein>
    <submittedName>
        <fullName evidence="4">Arylsulfatase</fullName>
    </submittedName>
</protein>
<dbReference type="GO" id="GO:0016787">
    <property type="term" value="F:hydrolase activity"/>
    <property type="evidence" value="ECO:0007669"/>
    <property type="project" value="UniProtKB-KW"/>
</dbReference>
<comment type="similarity">
    <text evidence="1">Belongs to the sulfatase family.</text>
</comment>
<dbReference type="Proteomes" id="UP000546464">
    <property type="component" value="Unassembled WGS sequence"/>
</dbReference>
<dbReference type="CDD" id="cd16143">
    <property type="entry name" value="ARS_like"/>
    <property type="match status" value="1"/>
</dbReference>
<sequence>MLLRSVLRRAILLSETNTVMAKNFVIIYADDLGFGDLACYGASGIPTPNLDRMAAEGLRFTNSYATAATCTPSRYSLLTGSYPWRNPGAKILAGDAPMIITEDEPTLPRILARAGYRSAVVGKWHIGLGEGAIDWNADIRPTPLDVGFDESFIMAATNDRVPCVYVDGRRVANLDPSDPLEVRYAKENPFSEVPTGRTHPELLTTWHSDSQHWDAIVNGVGRIGFCRGGKSAQWDDETMAEVFLERAKGFISRSKEQPFFLYYALHQPHVPRIPSPRFRGATALGPRGDVIAELDWCVGQLLEHLRAEGLDEDTLVIFSSDNGPILDDGYADQARELCGCHRPSGPLRGGKYSVFDGGARVPMILRAPGLAPAGQESAALFSHADLPTSLAVLAGIAPEQAACVDGVDMSAVLTGQDEVGRESLVTEGIGARTVLRHGTWIYIPPHPGPARFADKDTESGFSPEPQLYDLTTDIGQRENLASYCPARVQSLAEELAAIQADTHHAYPHS</sequence>
<dbReference type="InterPro" id="IPR024607">
    <property type="entry name" value="Sulfatase_CS"/>
</dbReference>
<dbReference type="InterPro" id="IPR000917">
    <property type="entry name" value="Sulfatase_N"/>
</dbReference>
<organism evidence="4 5">
    <name type="scientific">Ruficoccus amylovorans</name>
    <dbReference type="NCBI Taxonomy" id="1804625"/>
    <lineage>
        <taxon>Bacteria</taxon>
        <taxon>Pseudomonadati</taxon>
        <taxon>Verrucomicrobiota</taxon>
        <taxon>Opitutia</taxon>
        <taxon>Puniceicoccales</taxon>
        <taxon>Cerasicoccaceae</taxon>
        <taxon>Ruficoccus</taxon>
    </lineage>
</organism>
<keyword evidence="5" id="KW-1185">Reference proteome</keyword>
<dbReference type="PROSITE" id="PS00523">
    <property type="entry name" value="SULFATASE_1"/>
    <property type="match status" value="1"/>
</dbReference>
<feature type="domain" description="Sulfatase N-terminal" evidence="3">
    <location>
        <begin position="22"/>
        <end position="396"/>
    </location>
</feature>
<dbReference type="Gene3D" id="3.40.720.10">
    <property type="entry name" value="Alkaline Phosphatase, subunit A"/>
    <property type="match status" value="1"/>
</dbReference>
<dbReference type="PANTHER" id="PTHR43751:SF7">
    <property type="entry name" value="ARYLSULPHATASE A"/>
    <property type="match status" value="1"/>
</dbReference>
<keyword evidence="2" id="KW-0378">Hydrolase</keyword>